<gene>
    <name evidence="2" type="ORF">L873DRAFT_1799448</name>
</gene>
<dbReference type="EMBL" id="ML120358">
    <property type="protein sequence ID" value="RPB04526.1"/>
    <property type="molecule type" value="Genomic_DNA"/>
</dbReference>
<keyword evidence="3" id="KW-1185">Reference proteome</keyword>
<sequence length="76" mass="8612">MIVATPTLQSYRTSTPPSPTVHTNHPERIEHNTAPCPRRPNQTSIHHRPYKSTDPYSPTHPLTHKVLLENKNPSKA</sequence>
<reference evidence="2 3" key="1">
    <citation type="journal article" date="2018" name="Nat. Ecol. Evol.">
        <title>Pezizomycetes genomes reveal the molecular basis of ectomycorrhizal truffle lifestyle.</title>
        <authorList>
            <person name="Murat C."/>
            <person name="Payen T."/>
            <person name="Noel B."/>
            <person name="Kuo A."/>
            <person name="Morin E."/>
            <person name="Chen J."/>
            <person name="Kohler A."/>
            <person name="Krizsan K."/>
            <person name="Balestrini R."/>
            <person name="Da Silva C."/>
            <person name="Montanini B."/>
            <person name="Hainaut M."/>
            <person name="Levati E."/>
            <person name="Barry K.W."/>
            <person name="Belfiori B."/>
            <person name="Cichocki N."/>
            <person name="Clum A."/>
            <person name="Dockter R.B."/>
            <person name="Fauchery L."/>
            <person name="Guy J."/>
            <person name="Iotti M."/>
            <person name="Le Tacon F."/>
            <person name="Lindquist E.A."/>
            <person name="Lipzen A."/>
            <person name="Malagnac F."/>
            <person name="Mello A."/>
            <person name="Molinier V."/>
            <person name="Miyauchi S."/>
            <person name="Poulain J."/>
            <person name="Riccioni C."/>
            <person name="Rubini A."/>
            <person name="Sitrit Y."/>
            <person name="Splivallo R."/>
            <person name="Traeger S."/>
            <person name="Wang M."/>
            <person name="Zifcakova L."/>
            <person name="Wipf D."/>
            <person name="Zambonelli A."/>
            <person name="Paolocci F."/>
            <person name="Nowrousian M."/>
            <person name="Ottonello S."/>
            <person name="Baldrian P."/>
            <person name="Spatafora J.W."/>
            <person name="Henrissat B."/>
            <person name="Nagy L.G."/>
            <person name="Aury J.M."/>
            <person name="Wincker P."/>
            <person name="Grigoriev I.V."/>
            <person name="Bonfante P."/>
            <person name="Martin F.M."/>
        </authorList>
    </citation>
    <scope>NUCLEOTIDE SEQUENCE [LARGE SCALE GENOMIC DNA]</scope>
    <source>
        <strain evidence="2 3">120613-1</strain>
    </source>
</reference>
<dbReference type="AlphaFoldDB" id="A0A3N4K1N8"/>
<evidence type="ECO:0000256" key="1">
    <source>
        <dbReference type="SAM" id="MobiDB-lite"/>
    </source>
</evidence>
<protein>
    <submittedName>
        <fullName evidence="2">Uncharacterized protein</fullName>
    </submittedName>
</protein>
<organism evidence="2 3">
    <name type="scientific">Choiromyces venosus 120613-1</name>
    <dbReference type="NCBI Taxonomy" id="1336337"/>
    <lineage>
        <taxon>Eukaryota</taxon>
        <taxon>Fungi</taxon>
        <taxon>Dikarya</taxon>
        <taxon>Ascomycota</taxon>
        <taxon>Pezizomycotina</taxon>
        <taxon>Pezizomycetes</taxon>
        <taxon>Pezizales</taxon>
        <taxon>Tuberaceae</taxon>
        <taxon>Choiromyces</taxon>
    </lineage>
</organism>
<proteinExistence type="predicted"/>
<accession>A0A3N4K1N8</accession>
<name>A0A3N4K1N8_9PEZI</name>
<feature type="compositionally biased region" description="Polar residues" evidence="1">
    <location>
        <begin position="1"/>
        <end position="23"/>
    </location>
</feature>
<feature type="region of interest" description="Disordered" evidence="1">
    <location>
        <begin position="1"/>
        <end position="76"/>
    </location>
</feature>
<evidence type="ECO:0000313" key="2">
    <source>
        <dbReference type="EMBL" id="RPB04526.1"/>
    </source>
</evidence>
<dbReference type="Proteomes" id="UP000276215">
    <property type="component" value="Unassembled WGS sequence"/>
</dbReference>
<evidence type="ECO:0000313" key="3">
    <source>
        <dbReference type="Proteomes" id="UP000276215"/>
    </source>
</evidence>